<name>A0A1X7N290_9HYPH</name>
<feature type="transmembrane region" description="Helical" evidence="8">
    <location>
        <begin position="208"/>
        <end position="231"/>
    </location>
</feature>
<proteinExistence type="predicted"/>
<keyword evidence="3" id="KW-1003">Cell membrane</keyword>
<feature type="transmembrane region" description="Helical" evidence="8">
    <location>
        <begin position="12"/>
        <end position="30"/>
    </location>
</feature>
<evidence type="ECO:0000256" key="3">
    <source>
        <dbReference type="ARBA" id="ARBA00022475"/>
    </source>
</evidence>
<evidence type="ECO:0000256" key="1">
    <source>
        <dbReference type="ARBA" id="ARBA00004651"/>
    </source>
</evidence>
<evidence type="ECO:0000256" key="4">
    <source>
        <dbReference type="ARBA" id="ARBA00022519"/>
    </source>
</evidence>
<evidence type="ECO:0000256" key="6">
    <source>
        <dbReference type="ARBA" id="ARBA00022989"/>
    </source>
</evidence>
<keyword evidence="4" id="KW-0997">Cell inner membrane</keyword>
<dbReference type="PANTHER" id="PTHR32196:SF21">
    <property type="entry name" value="ABC TRANSPORTER PERMEASE PROTEIN YPHD-RELATED"/>
    <property type="match status" value="1"/>
</dbReference>
<feature type="transmembrane region" description="Helical" evidence="8">
    <location>
        <begin position="64"/>
        <end position="81"/>
    </location>
</feature>
<feature type="transmembrane region" description="Helical" evidence="8">
    <location>
        <begin position="243"/>
        <end position="261"/>
    </location>
</feature>
<dbReference type="EMBL" id="FXBL01000004">
    <property type="protein sequence ID" value="SMH30868.1"/>
    <property type="molecule type" value="Genomic_DNA"/>
</dbReference>
<gene>
    <name evidence="9" type="ORF">SAMN02982922_1086</name>
</gene>
<evidence type="ECO:0000256" key="7">
    <source>
        <dbReference type="ARBA" id="ARBA00023136"/>
    </source>
</evidence>
<dbReference type="Pfam" id="PF02653">
    <property type="entry name" value="BPD_transp_2"/>
    <property type="match status" value="1"/>
</dbReference>
<feature type="transmembrane region" description="Helical" evidence="8">
    <location>
        <begin position="116"/>
        <end position="136"/>
    </location>
</feature>
<keyword evidence="2" id="KW-0813">Transport</keyword>
<dbReference type="InterPro" id="IPR001851">
    <property type="entry name" value="ABC_transp_permease"/>
</dbReference>
<organism evidence="9 10">
    <name type="scientific">Mesorhizobium australicum</name>
    <dbReference type="NCBI Taxonomy" id="536018"/>
    <lineage>
        <taxon>Bacteria</taxon>
        <taxon>Pseudomonadati</taxon>
        <taxon>Pseudomonadota</taxon>
        <taxon>Alphaproteobacteria</taxon>
        <taxon>Hyphomicrobiales</taxon>
        <taxon>Phyllobacteriaceae</taxon>
        <taxon>Mesorhizobium</taxon>
    </lineage>
</organism>
<protein>
    <submittedName>
        <fullName evidence="9">Monosaccharide ABC transporter membrane protein, CUT2 family</fullName>
    </submittedName>
</protein>
<dbReference type="OrthoDB" id="7723490at2"/>
<reference evidence="9 10" key="1">
    <citation type="submission" date="2017-04" db="EMBL/GenBank/DDBJ databases">
        <authorList>
            <person name="Afonso C.L."/>
            <person name="Miller P.J."/>
            <person name="Scott M.A."/>
            <person name="Spackman E."/>
            <person name="Goraichik I."/>
            <person name="Dimitrov K.M."/>
            <person name="Suarez D.L."/>
            <person name="Swayne D.E."/>
        </authorList>
    </citation>
    <scope>NUCLEOTIDE SEQUENCE [LARGE SCALE GENOMIC DNA]</scope>
    <source>
        <strain evidence="9 10">B5P</strain>
    </source>
</reference>
<feature type="transmembrane region" description="Helical" evidence="8">
    <location>
        <begin position="156"/>
        <end position="179"/>
    </location>
</feature>
<keyword evidence="10" id="KW-1185">Reference proteome</keyword>
<accession>A0A1X7N290</accession>
<dbReference type="GO" id="GO:0005886">
    <property type="term" value="C:plasma membrane"/>
    <property type="evidence" value="ECO:0007669"/>
    <property type="project" value="UniProtKB-SubCell"/>
</dbReference>
<evidence type="ECO:0000313" key="10">
    <source>
        <dbReference type="Proteomes" id="UP000193083"/>
    </source>
</evidence>
<evidence type="ECO:0000256" key="8">
    <source>
        <dbReference type="SAM" id="Phobius"/>
    </source>
</evidence>
<dbReference type="Proteomes" id="UP000193083">
    <property type="component" value="Unassembled WGS sequence"/>
</dbReference>
<feature type="transmembrane region" description="Helical" evidence="8">
    <location>
        <begin position="87"/>
        <end position="109"/>
    </location>
</feature>
<keyword evidence="5 8" id="KW-0812">Transmembrane</keyword>
<dbReference type="CDD" id="cd06579">
    <property type="entry name" value="TM_PBP1_transp_AraH_like"/>
    <property type="match status" value="1"/>
</dbReference>
<dbReference type="RefSeq" id="WP_085463211.1">
    <property type="nucleotide sequence ID" value="NZ_FXBL01000004.1"/>
</dbReference>
<comment type="subcellular location">
    <subcellularLocation>
        <location evidence="1">Cell membrane</location>
        <topology evidence="1">Multi-pass membrane protein</topology>
    </subcellularLocation>
</comment>
<feature type="transmembrane region" description="Helical" evidence="8">
    <location>
        <begin position="36"/>
        <end position="57"/>
    </location>
</feature>
<dbReference type="GO" id="GO:0022857">
    <property type="term" value="F:transmembrane transporter activity"/>
    <property type="evidence" value="ECO:0007669"/>
    <property type="project" value="InterPro"/>
</dbReference>
<evidence type="ECO:0000313" key="9">
    <source>
        <dbReference type="EMBL" id="SMH30868.1"/>
    </source>
</evidence>
<dbReference type="PANTHER" id="PTHR32196">
    <property type="entry name" value="ABC TRANSPORTER PERMEASE PROTEIN YPHD-RELATED-RELATED"/>
    <property type="match status" value="1"/>
</dbReference>
<evidence type="ECO:0000256" key="2">
    <source>
        <dbReference type="ARBA" id="ARBA00022448"/>
    </source>
</evidence>
<dbReference type="AlphaFoldDB" id="A0A1X7N290"/>
<evidence type="ECO:0000256" key="5">
    <source>
        <dbReference type="ARBA" id="ARBA00022692"/>
    </source>
</evidence>
<keyword evidence="7 8" id="KW-0472">Membrane</keyword>
<keyword evidence="6 8" id="KW-1133">Transmembrane helix</keyword>
<sequence>MRLERISQEHVVAAIAVVLFVSFALTLPGFTSVGNIVSLIQSVSILGILGVGMAISIIGRGIDLSMVSIMVMSVGWAFQLVNGGMPVTSSVLLAIGFILLVGIANGILIAYVEIPAIFATLAMGTVVYGVGRTWMVDLDVVYLPAQGGWLWALGQGRLFGIPAPVIVFGVVSAVVYLFLRYTKWGRFLYGAGDNPLAARITGLPTRPLIVLQYVMTASLAMIAGFVMATAVSSMNTRVALSTLVYDVILVVVLGGVGLAGGKGGVRNVIVGTLLIGVLLNGMTIMNLGYTAQNMFKSLILLAAIVIDQILNPRDEQTAQSGDI</sequence>
<feature type="transmembrane region" description="Helical" evidence="8">
    <location>
        <begin position="268"/>
        <end position="288"/>
    </location>
</feature>